<keyword evidence="1" id="KW-0472">Membrane</keyword>
<organism evidence="2 3">
    <name type="scientific">Chitinophaga nivalis</name>
    <dbReference type="NCBI Taxonomy" id="2991709"/>
    <lineage>
        <taxon>Bacteria</taxon>
        <taxon>Pseudomonadati</taxon>
        <taxon>Bacteroidota</taxon>
        <taxon>Chitinophagia</taxon>
        <taxon>Chitinophagales</taxon>
        <taxon>Chitinophagaceae</taxon>
        <taxon>Chitinophaga</taxon>
    </lineage>
</organism>
<keyword evidence="1" id="KW-0812">Transmembrane</keyword>
<feature type="transmembrane region" description="Helical" evidence="1">
    <location>
        <begin position="41"/>
        <end position="63"/>
    </location>
</feature>
<proteinExistence type="predicted"/>
<comment type="caution">
    <text evidence="2">The sequence shown here is derived from an EMBL/GenBank/DDBJ whole genome shotgun (WGS) entry which is preliminary data.</text>
</comment>
<reference evidence="2 3" key="1">
    <citation type="submission" date="2022-10" db="EMBL/GenBank/DDBJ databases">
        <title>Chitinophaga nivalis PC15 sp. nov., isolated from Pyeongchang county, South Korea.</title>
        <authorList>
            <person name="Trinh H.N."/>
        </authorList>
    </citation>
    <scope>NUCLEOTIDE SEQUENCE [LARGE SCALE GENOMIC DNA]</scope>
    <source>
        <strain evidence="2 3">PC14</strain>
    </source>
</reference>
<sequence>MENEDKDLNEEGKPLIQRLRNSAFPIKPTDSIAARILKNSAFCLFAVMALMVTLLLGGAIMFVL</sequence>
<evidence type="ECO:0000313" key="3">
    <source>
        <dbReference type="Proteomes" id="UP001207742"/>
    </source>
</evidence>
<keyword evidence="3" id="KW-1185">Reference proteome</keyword>
<dbReference type="Proteomes" id="UP001207742">
    <property type="component" value="Unassembled WGS sequence"/>
</dbReference>
<evidence type="ECO:0000256" key="1">
    <source>
        <dbReference type="SAM" id="Phobius"/>
    </source>
</evidence>
<dbReference type="EMBL" id="JAPDNS010000002">
    <property type="protein sequence ID" value="MCW3486818.1"/>
    <property type="molecule type" value="Genomic_DNA"/>
</dbReference>
<evidence type="ECO:0000313" key="2">
    <source>
        <dbReference type="EMBL" id="MCW3486818.1"/>
    </source>
</evidence>
<name>A0ABT3IS66_9BACT</name>
<keyword evidence="1" id="KW-1133">Transmembrane helix</keyword>
<dbReference type="RefSeq" id="WP_264733633.1">
    <property type="nucleotide sequence ID" value="NZ_JAPDNR010000001.1"/>
</dbReference>
<gene>
    <name evidence="2" type="ORF">OL497_23170</name>
</gene>
<accession>A0ABT3IS66</accession>
<protein>
    <submittedName>
        <fullName evidence="2">Uncharacterized protein</fullName>
    </submittedName>
</protein>